<evidence type="ECO:0000256" key="7">
    <source>
        <dbReference type="RuleBase" id="RU361277"/>
    </source>
</evidence>
<protein>
    <recommendedName>
        <fullName evidence="8">Enoyl reductase (ER) domain-containing protein</fullName>
    </recommendedName>
</protein>
<dbReference type="Gene3D" id="3.40.50.720">
    <property type="entry name" value="NAD(P)-binding Rossmann-like Domain"/>
    <property type="match status" value="1"/>
</dbReference>
<evidence type="ECO:0000256" key="1">
    <source>
        <dbReference type="ARBA" id="ARBA00001947"/>
    </source>
</evidence>
<dbReference type="Gene3D" id="3.90.180.10">
    <property type="entry name" value="Medium-chain alcohol dehydrogenases, catalytic domain"/>
    <property type="match status" value="1"/>
</dbReference>
<keyword evidence="3 7" id="KW-0479">Metal-binding</keyword>
<dbReference type="InterPro" id="IPR045306">
    <property type="entry name" value="SDH-like"/>
</dbReference>
<dbReference type="InterPro" id="IPR020843">
    <property type="entry name" value="ER"/>
</dbReference>
<evidence type="ECO:0000256" key="5">
    <source>
        <dbReference type="ARBA" id="ARBA00023002"/>
    </source>
</evidence>
<reference evidence="9 10" key="1">
    <citation type="submission" date="2020-07" db="EMBL/GenBank/DDBJ databases">
        <title>The yeast mating-type switching endonuclease HO is a domesticated member of an unorthodox homing genetic element family.</title>
        <authorList>
            <person name="Coughlan A.Y."/>
            <person name="Lombardi L."/>
            <person name="Braun-Galleani S."/>
            <person name="Martos A.R."/>
            <person name="Galeote V."/>
            <person name="Bigey F."/>
            <person name="Dequin S."/>
            <person name="Byrne K.P."/>
            <person name="Wolfe K.H."/>
        </authorList>
    </citation>
    <scope>NUCLEOTIDE SEQUENCE [LARGE SCALE GENOMIC DNA]</scope>
    <source>
        <strain evidence="9 10">NRRL Y-6702</strain>
    </source>
</reference>
<evidence type="ECO:0000256" key="2">
    <source>
        <dbReference type="ARBA" id="ARBA00008072"/>
    </source>
</evidence>
<comment type="cofactor">
    <cofactor evidence="1 7">
        <name>Zn(2+)</name>
        <dbReference type="ChEBI" id="CHEBI:29105"/>
    </cofactor>
</comment>
<dbReference type="InterPro" id="IPR002328">
    <property type="entry name" value="ADH_Zn_CS"/>
</dbReference>
<evidence type="ECO:0000256" key="6">
    <source>
        <dbReference type="ARBA" id="ARBA00023027"/>
    </source>
</evidence>
<keyword evidence="5" id="KW-0560">Oxidoreductase</keyword>
<accession>A0A7H9B325</accession>
<dbReference type="CDD" id="cd05285">
    <property type="entry name" value="sorbitol_DH"/>
    <property type="match status" value="1"/>
</dbReference>
<gene>
    <name evidence="9" type="ORF">HG535_0D06020</name>
</gene>
<dbReference type="PANTHER" id="PTHR43161">
    <property type="entry name" value="SORBITOL DEHYDROGENASE"/>
    <property type="match status" value="1"/>
</dbReference>
<evidence type="ECO:0000313" key="9">
    <source>
        <dbReference type="EMBL" id="QLG72893.1"/>
    </source>
</evidence>
<dbReference type="Proteomes" id="UP000509704">
    <property type="component" value="Chromosome 4"/>
</dbReference>
<dbReference type="GeneID" id="59236616"/>
<comment type="similarity">
    <text evidence="2 7">Belongs to the zinc-containing alcohol dehydrogenase family.</text>
</comment>
<dbReference type="KEGG" id="zmk:HG535_0D06020"/>
<dbReference type="SMART" id="SM00829">
    <property type="entry name" value="PKS_ER"/>
    <property type="match status" value="1"/>
</dbReference>
<dbReference type="RefSeq" id="XP_037144620.1">
    <property type="nucleotide sequence ID" value="XM_037288725.1"/>
</dbReference>
<name>A0A7H9B325_ZYGMR</name>
<dbReference type="OrthoDB" id="3941538at2759"/>
<dbReference type="GO" id="GO:0008270">
    <property type="term" value="F:zinc ion binding"/>
    <property type="evidence" value="ECO:0007669"/>
    <property type="project" value="InterPro"/>
</dbReference>
<dbReference type="GO" id="GO:0003939">
    <property type="term" value="F:L-iditol 2-dehydrogenase (NAD+) activity"/>
    <property type="evidence" value="ECO:0007669"/>
    <property type="project" value="TreeGrafter"/>
</dbReference>
<evidence type="ECO:0000256" key="3">
    <source>
        <dbReference type="ARBA" id="ARBA00022723"/>
    </source>
</evidence>
<keyword evidence="10" id="KW-1185">Reference proteome</keyword>
<proteinExistence type="inferred from homology"/>
<dbReference type="InterPro" id="IPR036291">
    <property type="entry name" value="NAD(P)-bd_dom_sf"/>
</dbReference>
<dbReference type="Pfam" id="PF08240">
    <property type="entry name" value="ADH_N"/>
    <property type="match status" value="1"/>
</dbReference>
<dbReference type="SUPFAM" id="SSF51735">
    <property type="entry name" value="NAD(P)-binding Rossmann-fold domains"/>
    <property type="match status" value="1"/>
</dbReference>
<feature type="domain" description="Enoyl reductase (ER)" evidence="8">
    <location>
        <begin position="15"/>
        <end position="351"/>
    </location>
</feature>
<dbReference type="AlphaFoldDB" id="A0A7H9B325"/>
<dbReference type="InterPro" id="IPR013154">
    <property type="entry name" value="ADH-like_N"/>
</dbReference>
<dbReference type="PANTHER" id="PTHR43161:SF9">
    <property type="entry name" value="SORBITOL DEHYDROGENASE"/>
    <property type="match status" value="1"/>
</dbReference>
<organism evidence="9 10">
    <name type="scientific">Zygotorulaspora mrakii</name>
    <name type="common">Zygosaccharomyces mrakii</name>
    <dbReference type="NCBI Taxonomy" id="42260"/>
    <lineage>
        <taxon>Eukaryota</taxon>
        <taxon>Fungi</taxon>
        <taxon>Dikarya</taxon>
        <taxon>Ascomycota</taxon>
        <taxon>Saccharomycotina</taxon>
        <taxon>Saccharomycetes</taxon>
        <taxon>Saccharomycetales</taxon>
        <taxon>Saccharomycetaceae</taxon>
        <taxon>Zygotorulaspora</taxon>
    </lineage>
</organism>
<dbReference type="SUPFAM" id="SSF50129">
    <property type="entry name" value="GroES-like"/>
    <property type="match status" value="1"/>
</dbReference>
<sequence length="355" mass="38753">MVQAEQEAVILQKAGLITIGKRPIPEIEDPNDVKVQIKATGICGSDVHYYKTGAIGDFVVKEPMVLGHESSGVVVEVGSKVQNVKVGDRVAIEPGIPSRYSEETMSGHYNLCPHMRFCATPPYDGTLLKYFLVPKDFVYKLEDHVSFEEGAIVEPLSVAVHANKLAKTTFGNVAVVFGAGPVGLLTGATASAFGALEIVFIDIFEHKLERAKQFKATHALRWKPHEKEADIVKEISKALGGRKPDVVFECSGAESCIRAAVKVCNRGGSIVQVGMGKDDVLFPITELGVKELTFHGSFRYYKGDYKDAVSLITTGKIDVRPLITRRFPFAEAVEAYKYNVDHAAEITKTIIEGPE</sequence>
<dbReference type="Pfam" id="PF00107">
    <property type="entry name" value="ADH_zinc_N"/>
    <property type="match status" value="1"/>
</dbReference>
<evidence type="ECO:0000313" key="10">
    <source>
        <dbReference type="Proteomes" id="UP000509704"/>
    </source>
</evidence>
<evidence type="ECO:0000259" key="8">
    <source>
        <dbReference type="SMART" id="SM00829"/>
    </source>
</evidence>
<keyword evidence="4 7" id="KW-0862">Zinc</keyword>
<dbReference type="GO" id="GO:0006062">
    <property type="term" value="P:sorbitol catabolic process"/>
    <property type="evidence" value="ECO:0007669"/>
    <property type="project" value="TreeGrafter"/>
</dbReference>
<dbReference type="InterPro" id="IPR013149">
    <property type="entry name" value="ADH-like_C"/>
</dbReference>
<keyword evidence="6" id="KW-0520">NAD</keyword>
<dbReference type="FunFam" id="3.40.50.720:FF:000068">
    <property type="entry name" value="Sorbitol dehydrogenase"/>
    <property type="match status" value="1"/>
</dbReference>
<evidence type="ECO:0000256" key="4">
    <source>
        <dbReference type="ARBA" id="ARBA00022833"/>
    </source>
</evidence>
<dbReference type="InterPro" id="IPR011032">
    <property type="entry name" value="GroES-like_sf"/>
</dbReference>
<dbReference type="EMBL" id="CP058607">
    <property type="protein sequence ID" value="QLG72893.1"/>
    <property type="molecule type" value="Genomic_DNA"/>
</dbReference>
<dbReference type="PROSITE" id="PS00059">
    <property type="entry name" value="ADH_ZINC"/>
    <property type="match status" value="1"/>
</dbReference>